<reference evidence="3 4" key="1">
    <citation type="submission" date="2014-12" db="EMBL/GenBank/DDBJ databases">
        <title>Draft genome sequence of Cohnella kolymensis strain B-2846.</title>
        <authorList>
            <person name="Karlyshev A.V."/>
            <person name="Kudryashova E.B."/>
        </authorList>
    </citation>
    <scope>NUCLEOTIDE SEQUENCE [LARGE SCALE GENOMIC DNA]</scope>
    <source>
        <strain evidence="3 4">VKM B-2846</strain>
    </source>
</reference>
<comment type="caution">
    <text evidence="3">The sequence shown here is derived from an EMBL/GenBank/DDBJ whole genome shotgun (WGS) entry which is preliminary data.</text>
</comment>
<evidence type="ECO:0000256" key="1">
    <source>
        <dbReference type="ARBA" id="ARBA00022801"/>
    </source>
</evidence>
<protein>
    <submittedName>
        <fullName evidence="3">Alpha/beta hydrolase</fullName>
    </submittedName>
</protein>
<dbReference type="PRINTS" id="PR00111">
    <property type="entry name" value="ABHYDROLASE"/>
</dbReference>
<feature type="domain" description="AB hydrolase-1" evidence="2">
    <location>
        <begin position="22"/>
        <end position="243"/>
    </location>
</feature>
<dbReference type="PANTHER" id="PTHR43798:SF31">
    <property type="entry name" value="AB HYDROLASE SUPERFAMILY PROTEIN YCLE"/>
    <property type="match status" value="1"/>
</dbReference>
<dbReference type="GO" id="GO:0016787">
    <property type="term" value="F:hydrolase activity"/>
    <property type="evidence" value="ECO:0007669"/>
    <property type="project" value="UniProtKB-KW"/>
</dbReference>
<dbReference type="Gene3D" id="3.40.50.1820">
    <property type="entry name" value="alpha/beta hydrolase"/>
    <property type="match status" value="1"/>
</dbReference>
<proteinExistence type="predicted"/>
<dbReference type="InterPro" id="IPR000073">
    <property type="entry name" value="AB_hydrolase_1"/>
</dbReference>
<dbReference type="InterPro" id="IPR000639">
    <property type="entry name" value="Epox_hydrolase-like"/>
</dbReference>
<gene>
    <name evidence="3" type="ORF">SD71_05355</name>
</gene>
<evidence type="ECO:0000313" key="4">
    <source>
        <dbReference type="Proteomes" id="UP000054526"/>
    </source>
</evidence>
<dbReference type="PRINTS" id="PR00412">
    <property type="entry name" value="EPOXHYDRLASE"/>
</dbReference>
<organism evidence="3 4">
    <name type="scientific">Cohnella kolymensis</name>
    <dbReference type="NCBI Taxonomy" id="1590652"/>
    <lineage>
        <taxon>Bacteria</taxon>
        <taxon>Bacillati</taxon>
        <taxon>Bacillota</taxon>
        <taxon>Bacilli</taxon>
        <taxon>Bacillales</taxon>
        <taxon>Paenibacillaceae</taxon>
        <taxon>Cohnella</taxon>
    </lineage>
</organism>
<dbReference type="Proteomes" id="UP000054526">
    <property type="component" value="Unassembled WGS sequence"/>
</dbReference>
<accession>A0ABR5A7E2</accession>
<name>A0ABR5A7E2_9BACL</name>
<keyword evidence="1 3" id="KW-0378">Hydrolase</keyword>
<dbReference type="PANTHER" id="PTHR43798">
    <property type="entry name" value="MONOACYLGLYCEROL LIPASE"/>
    <property type="match status" value="1"/>
</dbReference>
<keyword evidence="4" id="KW-1185">Reference proteome</keyword>
<dbReference type="Pfam" id="PF00561">
    <property type="entry name" value="Abhydrolase_1"/>
    <property type="match status" value="1"/>
</dbReference>
<dbReference type="SUPFAM" id="SSF53474">
    <property type="entry name" value="alpha/beta-Hydrolases"/>
    <property type="match status" value="1"/>
</dbReference>
<evidence type="ECO:0000259" key="2">
    <source>
        <dbReference type="Pfam" id="PF00561"/>
    </source>
</evidence>
<dbReference type="EMBL" id="JXAL01000004">
    <property type="protein sequence ID" value="KIL36890.1"/>
    <property type="molecule type" value="Genomic_DNA"/>
</dbReference>
<dbReference type="InterPro" id="IPR029058">
    <property type="entry name" value="AB_hydrolase_fold"/>
</dbReference>
<dbReference type="RefSeq" id="WP_041060820.1">
    <property type="nucleotide sequence ID" value="NZ_JXAL01000004.1"/>
</dbReference>
<sequence>MKKVHLSTGKMIAYDEAGTGTPIVLLHGYCGSHHYWDDVIPLLSARYRVIAPDLRGHGASSASEGVYTMEQLAGDTAELMDELKLQKVYLLGHSLGGYISLAFAEQYPDRLLGFGLMHSTSLADSETAKENRVKAVETIQTKGVNAFVDGLIPKLFSEEHKKSKSHKVDQAKEIGYATSPQAAVGCALGMRQRPDRTAVLSGSDLPVLLLAGEQDAVIPPENRFPVSDDNITAITLKDAAHMGMMETPQAFAEAILEFLDRKGSR</sequence>
<evidence type="ECO:0000313" key="3">
    <source>
        <dbReference type="EMBL" id="KIL36890.1"/>
    </source>
</evidence>
<dbReference type="InterPro" id="IPR050266">
    <property type="entry name" value="AB_hydrolase_sf"/>
</dbReference>